<evidence type="ECO:0000256" key="4">
    <source>
        <dbReference type="ARBA" id="ARBA00022729"/>
    </source>
</evidence>
<dbReference type="Proteomes" id="UP000638648">
    <property type="component" value="Unassembled WGS sequence"/>
</dbReference>
<gene>
    <name evidence="6" type="ORF">HEB94_006313</name>
</gene>
<dbReference type="PANTHER" id="PTHR43649:SF31">
    <property type="entry name" value="SN-GLYCEROL-3-PHOSPHATE-BINDING PERIPLASMIC PROTEIN UGPB"/>
    <property type="match status" value="1"/>
</dbReference>
<feature type="signal peptide" evidence="5">
    <location>
        <begin position="1"/>
        <end position="24"/>
    </location>
</feature>
<dbReference type="AlphaFoldDB" id="A0A927RER8"/>
<dbReference type="Gene3D" id="3.40.190.10">
    <property type="entry name" value="Periplasmic binding protein-like II"/>
    <property type="match status" value="2"/>
</dbReference>
<dbReference type="InterPro" id="IPR006059">
    <property type="entry name" value="SBP"/>
</dbReference>
<evidence type="ECO:0000256" key="2">
    <source>
        <dbReference type="ARBA" id="ARBA00008520"/>
    </source>
</evidence>
<name>A0A927RER8_9ACTN</name>
<keyword evidence="3" id="KW-0813">Transport</keyword>
<dbReference type="InterPro" id="IPR006311">
    <property type="entry name" value="TAT_signal"/>
</dbReference>
<evidence type="ECO:0000256" key="3">
    <source>
        <dbReference type="ARBA" id="ARBA00022448"/>
    </source>
</evidence>
<evidence type="ECO:0000256" key="1">
    <source>
        <dbReference type="ARBA" id="ARBA00004196"/>
    </source>
</evidence>
<proteinExistence type="inferred from homology"/>
<dbReference type="PANTHER" id="PTHR43649">
    <property type="entry name" value="ARABINOSE-BINDING PROTEIN-RELATED"/>
    <property type="match status" value="1"/>
</dbReference>
<dbReference type="SUPFAM" id="SSF53850">
    <property type="entry name" value="Periplasmic binding protein-like II"/>
    <property type="match status" value="1"/>
</dbReference>
<evidence type="ECO:0000313" key="7">
    <source>
        <dbReference type="Proteomes" id="UP000638648"/>
    </source>
</evidence>
<dbReference type="PROSITE" id="PS51318">
    <property type="entry name" value="TAT"/>
    <property type="match status" value="1"/>
</dbReference>
<dbReference type="GO" id="GO:0030313">
    <property type="term" value="C:cell envelope"/>
    <property type="evidence" value="ECO:0007669"/>
    <property type="project" value="UniProtKB-SubCell"/>
</dbReference>
<protein>
    <submittedName>
        <fullName evidence="6">ABC-type glycerol-3-phosphate transport system substrate-binding protein</fullName>
    </submittedName>
</protein>
<keyword evidence="4 5" id="KW-0732">Signal</keyword>
<evidence type="ECO:0000256" key="5">
    <source>
        <dbReference type="SAM" id="SignalP"/>
    </source>
</evidence>
<dbReference type="RefSeq" id="WP_192753035.1">
    <property type="nucleotide sequence ID" value="NZ_BAABJL010000162.1"/>
</dbReference>
<comment type="subcellular location">
    <subcellularLocation>
        <location evidence="1">Cell envelope</location>
    </subcellularLocation>
</comment>
<accession>A0A927RER8</accession>
<reference evidence="6" key="1">
    <citation type="submission" date="2020-10" db="EMBL/GenBank/DDBJ databases">
        <title>Sequencing the genomes of 1000 actinobacteria strains.</title>
        <authorList>
            <person name="Klenk H.-P."/>
        </authorList>
    </citation>
    <scope>NUCLEOTIDE SEQUENCE</scope>
    <source>
        <strain evidence="6">DSM 45354</strain>
    </source>
</reference>
<comment type="caution">
    <text evidence="6">The sequence shown here is derived from an EMBL/GenBank/DDBJ whole genome shotgun (WGS) entry which is preliminary data.</text>
</comment>
<dbReference type="PROSITE" id="PS51257">
    <property type="entry name" value="PROKAR_LIPOPROTEIN"/>
    <property type="match status" value="1"/>
</dbReference>
<feature type="chain" id="PRO_5037641688" evidence="5">
    <location>
        <begin position="25"/>
        <end position="537"/>
    </location>
</feature>
<dbReference type="Pfam" id="PF01547">
    <property type="entry name" value="SBP_bac_1"/>
    <property type="match status" value="1"/>
</dbReference>
<dbReference type="EMBL" id="JADBEM010000001">
    <property type="protein sequence ID" value="MBE1609465.1"/>
    <property type="molecule type" value="Genomic_DNA"/>
</dbReference>
<dbReference type="InterPro" id="IPR050490">
    <property type="entry name" value="Bact_solute-bd_prot1"/>
</dbReference>
<comment type="similarity">
    <text evidence="2">Belongs to the bacterial solute-binding protein 1 family.</text>
</comment>
<evidence type="ECO:0000313" key="6">
    <source>
        <dbReference type="EMBL" id="MBE1609465.1"/>
    </source>
</evidence>
<organism evidence="6 7">
    <name type="scientific">Actinopolymorpha pittospori</name>
    <dbReference type="NCBI Taxonomy" id="648752"/>
    <lineage>
        <taxon>Bacteria</taxon>
        <taxon>Bacillati</taxon>
        <taxon>Actinomycetota</taxon>
        <taxon>Actinomycetes</taxon>
        <taxon>Propionibacteriales</taxon>
        <taxon>Actinopolymorphaceae</taxon>
        <taxon>Actinopolymorpha</taxon>
    </lineage>
</organism>
<sequence>MSGTSRRAFLARSLALGVSAPALASMLAACTGDDDEGFGDAQTPEHVSDGTPFKGRIVVAPLQNPPKAAQLALTRAYRKHQPDVEIVWQTKDYSDSRDYERWLNTQLSSNRIGPDIVTSTYAPDFRGYVNLNQYRAQENPYTGQDWEKDYQFALYRELNSRGQRDLLGSDGLHLLWYYNKEIFAQAKVSPPTTWNAVIDVCKKLKAAGHVPLSTNFDYILPGWIASIYFDQYHTAWASATRAQPGDWNWNSDLDGDFDYDANDPLLHAKYTYSAQRFYQALKDQTLRFDTPAMVELITNVIRVFPQYSNGDFFAYTDQYLPFLQGQAAMLVDGSWSLTLLAKDMEGLTAARAKKLGIQQKPVRKFEWDVFEFPAMEGPLVQSRPRSPEGTTGYYLSVVDKDRSHTAMVMDFLMFWMSKPGYSEFLQGTAAANELAPAGPPMVNGIEYPRDVQDLLGKFQQKGVVGPTYGSFWVNGAGGRSTQAFQGLFTDVLQRRIDPQEYATNLQKSLENNFADILRTEGLTEDEVANPARRPGSV</sequence>
<keyword evidence="7" id="KW-1185">Reference proteome</keyword>